<dbReference type="InterPro" id="IPR050309">
    <property type="entry name" value="Type-B_Carboxylest/Lipase"/>
</dbReference>
<keyword evidence="2" id="KW-0719">Serine esterase</keyword>
<protein>
    <recommendedName>
        <fullName evidence="6">Carboxylic ester hydrolase</fullName>
        <ecNumber evidence="6">3.1.1.-</ecNumber>
    </recommendedName>
</protein>
<dbReference type="PROSITE" id="PS00941">
    <property type="entry name" value="CARBOXYLESTERASE_B_2"/>
    <property type="match status" value="1"/>
</dbReference>
<accession>A0A9N9SV93</accession>
<evidence type="ECO:0000256" key="5">
    <source>
        <dbReference type="ARBA" id="ARBA00023180"/>
    </source>
</evidence>
<dbReference type="InterPro" id="IPR029058">
    <property type="entry name" value="AB_hydrolase_fold"/>
</dbReference>
<dbReference type="InterPro" id="IPR019819">
    <property type="entry name" value="Carboxylesterase_B_CS"/>
</dbReference>
<dbReference type="EC" id="3.1.1.-" evidence="6"/>
<dbReference type="SUPFAM" id="SSF53474">
    <property type="entry name" value="alpha/beta-Hydrolases"/>
    <property type="match status" value="1"/>
</dbReference>
<proteinExistence type="inferred from homology"/>
<feature type="chain" id="PRO_5040545869" description="Carboxylic ester hydrolase" evidence="6">
    <location>
        <begin position="24"/>
        <end position="557"/>
    </location>
</feature>
<evidence type="ECO:0000256" key="1">
    <source>
        <dbReference type="ARBA" id="ARBA00005964"/>
    </source>
</evidence>
<evidence type="ECO:0000256" key="4">
    <source>
        <dbReference type="ARBA" id="ARBA00023157"/>
    </source>
</evidence>
<name>A0A9N9SV93_DIABA</name>
<comment type="similarity">
    <text evidence="1 6">Belongs to the type-B carboxylesterase/lipase family.</text>
</comment>
<dbReference type="EMBL" id="OU898277">
    <property type="protein sequence ID" value="CAG9828991.1"/>
    <property type="molecule type" value="Genomic_DNA"/>
</dbReference>
<dbReference type="InterPro" id="IPR019826">
    <property type="entry name" value="Carboxylesterase_B_AS"/>
</dbReference>
<sequence length="557" mass="62615">MKVFKVSQIFILISLIALHESTAKYIEDDGTIVQLEEGKIRGHILKSEKGNDYYAFQEIPYAAPPVGENRFQLAKPPKPWTGVLNTTRNTKICHQNLSPYTNLEPTEDCLYINVYTPQKNMLQKPGSNNLLPVLLYIHGGAFVFEAGTFEYFGPKFVIDSGIVVVTFNCRLGVFGFVGTNDGVIPLNIGLKDQISAMEWVQKNIHLFGGDPNHVTIAGESSGSLAVDYHLLGPWENGKQLFHAAIMQSLSVLNGLLVQDNETNTALSLGRALDPEFKSNDTKELLKVLQNAEASDIFKLQGFLTIGVSQETEGPFSYNGFEAFLSGNYKNVPVLSGFTSEEAAGIATLGTTDILKFFDDNPSQLIDPKINMSAEDRHIAGTLRKQLYTHNTSFVEDLGGFIRYCSDRFFINAIIKQVELTSPYVPHYLYRFAYIGEISGPSSMRPSLPPDVDAIMHGEDVYYLWADEYNSDLSKFPEADQLFLHKYVKLWTNFIKFYNPTPEVDPLLDNVIWLPSEPISLRFLNLNGTLSMQENPRQFKEVNDIMEKYMQPPFVVFD</sequence>
<dbReference type="InterPro" id="IPR002018">
    <property type="entry name" value="CarbesteraseB"/>
</dbReference>
<dbReference type="PANTHER" id="PTHR11559">
    <property type="entry name" value="CARBOXYLESTERASE"/>
    <property type="match status" value="1"/>
</dbReference>
<dbReference type="OrthoDB" id="19653at2759"/>
<gene>
    <name evidence="8" type="ORF">DIABBA_LOCUS2861</name>
</gene>
<dbReference type="AlphaFoldDB" id="A0A9N9SV93"/>
<feature type="domain" description="Carboxylesterase type B" evidence="7">
    <location>
        <begin position="31"/>
        <end position="535"/>
    </location>
</feature>
<reference evidence="8" key="1">
    <citation type="submission" date="2022-01" db="EMBL/GenBank/DDBJ databases">
        <authorList>
            <person name="King R."/>
        </authorList>
    </citation>
    <scope>NUCLEOTIDE SEQUENCE</scope>
</reference>
<dbReference type="Gene3D" id="3.40.50.1820">
    <property type="entry name" value="alpha/beta hydrolase"/>
    <property type="match status" value="1"/>
</dbReference>
<keyword evidence="6" id="KW-0732">Signal</keyword>
<keyword evidence="3 6" id="KW-0378">Hydrolase</keyword>
<evidence type="ECO:0000313" key="9">
    <source>
        <dbReference type="Proteomes" id="UP001153709"/>
    </source>
</evidence>
<dbReference type="GO" id="GO:0052689">
    <property type="term" value="F:carboxylic ester hydrolase activity"/>
    <property type="evidence" value="ECO:0007669"/>
    <property type="project" value="UniProtKB-KW"/>
</dbReference>
<feature type="signal peptide" evidence="6">
    <location>
        <begin position="1"/>
        <end position="23"/>
    </location>
</feature>
<dbReference type="Proteomes" id="UP001153709">
    <property type="component" value="Chromosome 2"/>
</dbReference>
<evidence type="ECO:0000256" key="3">
    <source>
        <dbReference type="ARBA" id="ARBA00022801"/>
    </source>
</evidence>
<organism evidence="8 9">
    <name type="scientific">Diabrotica balteata</name>
    <name type="common">Banded cucumber beetle</name>
    <dbReference type="NCBI Taxonomy" id="107213"/>
    <lineage>
        <taxon>Eukaryota</taxon>
        <taxon>Metazoa</taxon>
        <taxon>Ecdysozoa</taxon>
        <taxon>Arthropoda</taxon>
        <taxon>Hexapoda</taxon>
        <taxon>Insecta</taxon>
        <taxon>Pterygota</taxon>
        <taxon>Neoptera</taxon>
        <taxon>Endopterygota</taxon>
        <taxon>Coleoptera</taxon>
        <taxon>Polyphaga</taxon>
        <taxon>Cucujiformia</taxon>
        <taxon>Chrysomeloidea</taxon>
        <taxon>Chrysomelidae</taxon>
        <taxon>Galerucinae</taxon>
        <taxon>Diabroticina</taxon>
        <taxon>Diabroticites</taxon>
        <taxon>Diabrotica</taxon>
    </lineage>
</organism>
<evidence type="ECO:0000256" key="2">
    <source>
        <dbReference type="ARBA" id="ARBA00022487"/>
    </source>
</evidence>
<evidence type="ECO:0000313" key="8">
    <source>
        <dbReference type="EMBL" id="CAG9828991.1"/>
    </source>
</evidence>
<dbReference type="Pfam" id="PF00135">
    <property type="entry name" value="COesterase"/>
    <property type="match status" value="1"/>
</dbReference>
<keyword evidence="9" id="KW-1185">Reference proteome</keyword>
<evidence type="ECO:0000259" key="7">
    <source>
        <dbReference type="Pfam" id="PF00135"/>
    </source>
</evidence>
<evidence type="ECO:0000256" key="6">
    <source>
        <dbReference type="RuleBase" id="RU361235"/>
    </source>
</evidence>
<keyword evidence="4" id="KW-1015">Disulfide bond</keyword>
<keyword evidence="5" id="KW-0325">Glycoprotein</keyword>
<dbReference type="PROSITE" id="PS00122">
    <property type="entry name" value="CARBOXYLESTERASE_B_1"/>
    <property type="match status" value="1"/>
</dbReference>